<feature type="region of interest" description="Disordered" evidence="1">
    <location>
        <begin position="60"/>
        <end position="81"/>
    </location>
</feature>
<proteinExistence type="predicted"/>
<organism evidence="3 4">
    <name type="scientific">Pannonibacter phragmitetus</name>
    <dbReference type="NCBI Taxonomy" id="121719"/>
    <lineage>
        <taxon>Bacteria</taxon>
        <taxon>Pseudomonadati</taxon>
        <taxon>Pseudomonadota</taxon>
        <taxon>Alphaproteobacteria</taxon>
        <taxon>Hyphomicrobiales</taxon>
        <taxon>Stappiaceae</taxon>
        <taxon>Pannonibacter</taxon>
    </lineage>
</organism>
<evidence type="ECO:0000256" key="1">
    <source>
        <dbReference type="SAM" id="MobiDB-lite"/>
    </source>
</evidence>
<feature type="compositionally biased region" description="Basic and acidic residues" evidence="1">
    <location>
        <begin position="72"/>
        <end position="81"/>
    </location>
</feature>
<sequence>MRPDTSRWRIESAYRFMDEAGVDHLAWECLRRNGDYQQDYRDLRRADRLGKPLPETMESRWGLRFRGPATSDGRRPTDLLE</sequence>
<dbReference type="Proteomes" id="UP000064921">
    <property type="component" value="Chromosome"/>
</dbReference>
<evidence type="ECO:0000313" key="4">
    <source>
        <dbReference type="Proteomes" id="UP000064921"/>
    </source>
</evidence>
<evidence type="ECO:0000259" key="2">
    <source>
        <dbReference type="Pfam" id="PF20109"/>
    </source>
</evidence>
<feature type="domain" description="Transcriptional regulator-like" evidence="2">
    <location>
        <begin position="7"/>
        <end position="66"/>
    </location>
</feature>
<dbReference type="AlphaFoldDB" id="A0A0U3Q0T5"/>
<dbReference type="InterPro" id="IPR045465">
    <property type="entry name" value="Trans_reg_dom"/>
</dbReference>
<protein>
    <recommendedName>
        <fullName evidence="2">Transcriptional regulator-like domain-containing protein</fullName>
    </recommendedName>
</protein>
<evidence type="ECO:0000313" key="3">
    <source>
        <dbReference type="EMBL" id="ALV26169.1"/>
    </source>
</evidence>
<dbReference type="Pfam" id="PF20109">
    <property type="entry name" value="Trans_reg_dom"/>
    <property type="match status" value="1"/>
</dbReference>
<dbReference type="EMBL" id="CP013068">
    <property type="protein sequence ID" value="ALV26169.1"/>
    <property type="molecule type" value="Genomic_DNA"/>
</dbReference>
<reference evidence="3 4" key="1">
    <citation type="submission" date="2015-10" db="EMBL/GenBank/DDBJ databases">
        <title>The world's first case of liver abscess caused by Pannonibacter phragmitetus.</title>
        <authorList>
            <person name="Ming D."/>
            <person name="Wang M."/>
            <person name="Zhou Y."/>
            <person name="Jiang T."/>
            <person name="Hu S."/>
        </authorList>
    </citation>
    <scope>NUCLEOTIDE SEQUENCE [LARGE SCALE GENOMIC DNA]</scope>
    <source>
        <strain evidence="3 4">31801</strain>
    </source>
</reference>
<dbReference type="KEGG" id="pphr:APZ00_03000"/>
<dbReference type="RefSeq" id="WP_009451509.1">
    <property type="nucleotide sequence ID" value="NZ_CP013068.1"/>
</dbReference>
<dbReference type="STRING" id="121719.APZ00_03000"/>
<gene>
    <name evidence="3" type="ORF">APZ00_03000</name>
</gene>
<name>A0A0U3Q0T5_9HYPH</name>
<accession>A0A0U3Q0T5</accession>
<keyword evidence="4" id="KW-1185">Reference proteome</keyword>